<dbReference type="Gene3D" id="3.40.630.30">
    <property type="match status" value="1"/>
</dbReference>
<name>A0ABT8CPS7_9FLAO</name>
<keyword evidence="5" id="KW-1185">Reference proteome</keyword>
<dbReference type="PROSITE" id="PS51186">
    <property type="entry name" value="GNAT"/>
    <property type="match status" value="1"/>
</dbReference>
<accession>A0ABT8CPS7</accession>
<protein>
    <submittedName>
        <fullName evidence="4">N-acetyltransferase family protein</fullName>
    </submittedName>
</protein>
<evidence type="ECO:0000313" key="4">
    <source>
        <dbReference type="EMBL" id="MDN3705653.1"/>
    </source>
</evidence>
<dbReference type="CDD" id="cd04301">
    <property type="entry name" value="NAT_SF"/>
    <property type="match status" value="1"/>
</dbReference>
<dbReference type="InterPro" id="IPR000182">
    <property type="entry name" value="GNAT_dom"/>
</dbReference>
<evidence type="ECO:0000256" key="1">
    <source>
        <dbReference type="ARBA" id="ARBA00022679"/>
    </source>
</evidence>
<dbReference type="Pfam" id="PF00583">
    <property type="entry name" value="Acetyltransf_1"/>
    <property type="match status" value="1"/>
</dbReference>
<proteinExistence type="predicted"/>
<evidence type="ECO:0000259" key="3">
    <source>
        <dbReference type="PROSITE" id="PS51186"/>
    </source>
</evidence>
<comment type="caution">
    <text evidence="4">The sequence shown here is derived from an EMBL/GenBank/DDBJ whole genome shotgun (WGS) entry which is preliminary data.</text>
</comment>
<dbReference type="PANTHER" id="PTHR43072">
    <property type="entry name" value="N-ACETYLTRANSFERASE"/>
    <property type="match status" value="1"/>
</dbReference>
<dbReference type="RefSeq" id="WP_290361814.1">
    <property type="nucleotide sequence ID" value="NZ_JAUFQU010000001.1"/>
</dbReference>
<keyword evidence="2" id="KW-0012">Acyltransferase</keyword>
<reference evidence="5" key="1">
    <citation type="journal article" date="2019" name="Int. J. Syst. Evol. Microbiol.">
        <title>The Global Catalogue of Microorganisms (GCM) 10K type strain sequencing project: providing services to taxonomists for standard genome sequencing and annotation.</title>
        <authorList>
            <consortium name="The Broad Institute Genomics Platform"/>
            <consortium name="The Broad Institute Genome Sequencing Center for Infectious Disease"/>
            <person name="Wu L."/>
            <person name="Ma J."/>
        </authorList>
    </citation>
    <scope>NUCLEOTIDE SEQUENCE [LARGE SCALE GENOMIC DNA]</scope>
    <source>
        <strain evidence="5">CECT 7184</strain>
    </source>
</reference>
<feature type="domain" description="N-acetyltransferase" evidence="3">
    <location>
        <begin position="4"/>
        <end position="162"/>
    </location>
</feature>
<evidence type="ECO:0000256" key="2">
    <source>
        <dbReference type="ARBA" id="ARBA00023315"/>
    </source>
</evidence>
<dbReference type="Proteomes" id="UP001242368">
    <property type="component" value="Unassembled WGS sequence"/>
</dbReference>
<keyword evidence="1" id="KW-0808">Transferase</keyword>
<sequence length="167" mass="19227">MEKLYYRNAQLEDLEQIVAIYNTTIASRMVTADTEPVKKADRMQWFEQHTHGIRPLIVVENTENVMVGWISFQSFYGRPAYNHTAEISIYLDETQRGKGLGKRVLQYAIDHATKYEITTLLGFIFSHNLPSLRLFYSLGFEDWGLLPNVAVLDGIERSLTIVGRKIV</sequence>
<organism evidence="4 5">
    <name type="scientific">Paenimyroides ceti</name>
    <dbReference type="NCBI Taxonomy" id="395087"/>
    <lineage>
        <taxon>Bacteria</taxon>
        <taxon>Pseudomonadati</taxon>
        <taxon>Bacteroidota</taxon>
        <taxon>Flavobacteriia</taxon>
        <taxon>Flavobacteriales</taxon>
        <taxon>Flavobacteriaceae</taxon>
        <taxon>Paenimyroides</taxon>
    </lineage>
</organism>
<dbReference type="EMBL" id="JAUFQU010000001">
    <property type="protein sequence ID" value="MDN3705653.1"/>
    <property type="molecule type" value="Genomic_DNA"/>
</dbReference>
<evidence type="ECO:0000313" key="5">
    <source>
        <dbReference type="Proteomes" id="UP001242368"/>
    </source>
</evidence>
<dbReference type="InterPro" id="IPR016181">
    <property type="entry name" value="Acyl_CoA_acyltransferase"/>
</dbReference>
<dbReference type="PANTHER" id="PTHR43072:SF23">
    <property type="entry name" value="UPF0039 PROTEIN C11D3.02C"/>
    <property type="match status" value="1"/>
</dbReference>
<gene>
    <name evidence="4" type="ORF">QW060_00720</name>
</gene>
<dbReference type="SUPFAM" id="SSF55729">
    <property type="entry name" value="Acyl-CoA N-acyltransferases (Nat)"/>
    <property type="match status" value="1"/>
</dbReference>